<reference evidence="2" key="1">
    <citation type="submission" date="2023-03" db="EMBL/GenBank/DDBJ databases">
        <title>Massive genome expansion in bonnet fungi (Mycena s.s.) driven by repeated elements and novel gene families across ecological guilds.</title>
        <authorList>
            <consortium name="Lawrence Berkeley National Laboratory"/>
            <person name="Harder C.B."/>
            <person name="Miyauchi S."/>
            <person name="Viragh M."/>
            <person name="Kuo A."/>
            <person name="Thoen E."/>
            <person name="Andreopoulos B."/>
            <person name="Lu D."/>
            <person name="Skrede I."/>
            <person name="Drula E."/>
            <person name="Henrissat B."/>
            <person name="Morin E."/>
            <person name="Kohler A."/>
            <person name="Barry K."/>
            <person name="LaButti K."/>
            <person name="Morin E."/>
            <person name="Salamov A."/>
            <person name="Lipzen A."/>
            <person name="Mereny Z."/>
            <person name="Hegedus B."/>
            <person name="Baldrian P."/>
            <person name="Stursova M."/>
            <person name="Weitz H."/>
            <person name="Taylor A."/>
            <person name="Grigoriev I.V."/>
            <person name="Nagy L.G."/>
            <person name="Martin F."/>
            <person name="Kauserud H."/>
        </authorList>
    </citation>
    <scope>NUCLEOTIDE SEQUENCE</scope>
    <source>
        <strain evidence="2">CBHHK182m</strain>
    </source>
</reference>
<dbReference type="PROSITE" id="PS50181">
    <property type="entry name" value="FBOX"/>
    <property type="match status" value="1"/>
</dbReference>
<keyword evidence="3" id="KW-1185">Reference proteome</keyword>
<evidence type="ECO:0000313" key="3">
    <source>
        <dbReference type="Proteomes" id="UP001215598"/>
    </source>
</evidence>
<evidence type="ECO:0000313" key="2">
    <source>
        <dbReference type="EMBL" id="KAJ7754892.1"/>
    </source>
</evidence>
<evidence type="ECO:0000259" key="1">
    <source>
        <dbReference type="PROSITE" id="PS50181"/>
    </source>
</evidence>
<name>A0AAD7ND83_9AGAR</name>
<dbReference type="SUPFAM" id="SSF81383">
    <property type="entry name" value="F-box domain"/>
    <property type="match status" value="1"/>
</dbReference>
<comment type="caution">
    <text evidence="2">The sequence shown here is derived from an EMBL/GenBank/DDBJ whole genome shotgun (WGS) entry which is preliminary data.</text>
</comment>
<feature type="domain" description="F-box" evidence="1">
    <location>
        <begin position="138"/>
        <end position="174"/>
    </location>
</feature>
<dbReference type="EMBL" id="JARKIB010000051">
    <property type="protein sequence ID" value="KAJ7754892.1"/>
    <property type="molecule type" value="Genomic_DNA"/>
</dbReference>
<sequence length="420" mass="46780">MSSFLVKIRFMGDVCLASAEYGKEFYGTRDSTRGGGDLYTFKVLDEWLLVASAFSVCITDEVDLAEPQLSVYNYAAVCIYEGRPYDEHWAAVLSTIDVVSLFKLALWSQELFKVVMAHVKAQQPSYGHCLQNGGGSPDDRLSSLPAELFAIILPNLILRDRLALSLTSRKLRALCARELQACVKDVLAEFGLKHAEIRFMQTATHAVLCGQSIPNLIDYTFDLTHLDFVAPDITYKSVVRFMELATGVEPVEPIFNNLYAPDGTNESVKFVDIDGEQFVRVARSLTSNALDSVTYSPFSHLIGAVTHYGLWLAYSKTSTVGVTMPNRDCLDFADASTDDRIVKNFEMLRTHFKIDFKLQQFHQCGRTWECPMTPRTTVDGGCLSLFFPNLPMGQVIQPTNAYPAESTMSWSLGGRCGDKP</sequence>
<dbReference type="Proteomes" id="UP001215598">
    <property type="component" value="Unassembled WGS sequence"/>
</dbReference>
<proteinExistence type="predicted"/>
<accession>A0AAD7ND83</accession>
<gene>
    <name evidence="2" type="ORF">B0H16DRAFT_1722595</name>
</gene>
<dbReference type="InterPro" id="IPR001810">
    <property type="entry name" value="F-box_dom"/>
</dbReference>
<dbReference type="CDD" id="cd09917">
    <property type="entry name" value="F-box_SF"/>
    <property type="match status" value="1"/>
</dbReference>
<dbReference type="InterPro" id="IPR036047">
    <property type="entry name" value="F-box-like_dom_sf"/>
</dbReference>
<dbReference type="AlphaFoldDB" id="A0AAD7ND83"/>
<organism evidence="2 3">
    <name type="scientific">Mycena metata</name>
    <dbReference type="NCBI Taxonomy" id="1033252"/>
    <lineage>
        <taxon>Eukaryota</taxon>
        <taxon>Fungi</taxon>
        <taxon>Dikarya</taxon>
        <taxon>Basidiomycota</taxon>
        <taxon>Agaricomycotina</taxon>
        <taxon>Agaricomycetes</taxon>
        <taxon>Agaricomycetidae</taxon>
        <taxon>Agaricales</taxon>
        <taxon>Marasmiineae</taxon>
        <taxon>Mycenaceae</taxon>
        <taxon>Mycena</taxon>
    </lineage>
</organism>
<protein>
    <recommendedName>
        <fullName evidence="1">F-box domain-containing protein</fullName>
    </recommendedName>
</protein>